<proteinExistence type="predicted"/>
<protein>
    <submittedName>
        <fullName evidence="1">Uncharacterized protein</fullName>
    </submittedName>
</protein>
<dbReference type="Proteomes" id="UP000827872">
    <property type="component" value="Linkage Group LG15"/>
</dbReference>
<name>A0ACB8EWV1_9SAUR</name>
<evidence type="ECO:0000313" key="2">
    <source>
        <dbReference type="Proteomes" id="UP000827872"/>
    </source>
</evidence>
<sequence>MDGQPANTQAVATEVLSNITSTAWIHSQLVVSLTQWKATTKFICSISTGLGEVKQFYERRNVFWDYAVTSAEICGICNETEEEYSQLTEMDGAWNRVSTYLILFLLALFYGGLVTFFKIFNSTFYLLPFPMTLQFNKALRMESMNTSDSEILLAPLTIMDAKDFALSTIPLLPTSWHRFPLLCVVLNYVSKLLCFHFQEVF</sequence>
<comment type="caution">
    <text evidence="1">The sequence shown here is derived from an EMBL/GenBank/DDBJ whole genome shotgun (WGS) entry which is preliminary data.</text>
</comment>
<organism evidence="1 2">
    <name type="scientific">Sphaerodactylus townsendi</name>
    <dbReference type="NCBI Taxonomy" id="933632"/>
    <lineage>
        <taxon>Eukaryota</taxon>
        <taxon>Metazoa</taxon>
        <taxon>Chordata</taxon>
        <taxon>Craniata</taxon>
        <taxon>Vertebrata</taxon>
        <taxon>Euteleostomi</taxon>
        <taxon>Lepidosauria</taxon>
        <taxon>Squamata</taxon>
        <taxon>Bifurcata</taxon>
        <taxon>Gekkota</taxon>
        <taxon>Sphaerodactylidae</taxon>
        <taxon>Sphaerodactylus</taxon>
    </lineage>
</organism>
<keyword evidence="2" id="KW-1185">Reference proteome</keyword>
<gene>
    <name evidence="1" type="ORF">K3G42_013413</name>
</gene>
<evidence type="ECO:0000313" key="1">
    <source>
        <dbReference type="EMBL" id="KAH7997111.1"/>
    </source>
</evidence>
<reference evidence="1" key="1">
    <citation type="submission" date="2021-08" db="EMBL/GenBank/DDBJ databases">
        <title>The first chromosome-level gecko genome reveals the dynamic sex chromosomes of Neotropical dwarf geckos (Sphaerodactylidae: Sphaerodactylus).</title>
        <authorList>
            <person name="Pinto B.J."/>
            <person name="Keating S.E."/>
            <person name="Gamble T."/>
        </authorList>
    </citation>
    <scope>NUCLEOTIDE SEQUENCE</scope>
    <source>
        <strain evidence="1">TG3544</strain>
    </source>
</reference>
<accession>A0ACB8EWV1</accession>
<dbReference type="EMBL" id="CM037628">
    <property type="protein sequence ID" value="KAH7997111.1"/>
    <property type="molecule type" value="Genomic_DNA"/>
</dbReference>